<name>A0A0A9HNX7_ARUDO</name>
<dbReference type="AlphaFoldDB" id="A0A0A9HNX7"/>
<feature type="compositionally biased region" description="Basic and acidic residues" evidence="1">
    <location>
        <begin position="70"/>
        <end position="80"/>
    </location>
</feature>
<organism evidence="2">
    <name type="scientific">Arundo donax</name>
    <name type="common">Giant reed</name>
    <name type="synonym">Donax arundinaceus</name>
    <dbReference type="NCBI Taxonomy" id="35708"/>
    <lineage>
        <taxon>Eukaryota</taxon>
        <taxon>Viridiplantae</taxon>
        <taxon>Streptophyta</taxon>
        <taxon>Embryophyta</taxon>
        <taxon>Tracheophyta</taxon>
        <taxon>Spermatophyta</taxon>
        <taxon>Magnoliopsida</taxon>
        <taxon>Liliopsida</taxon>
        <taxon>Poales</taxon>
        <taxon>Poaceae</taxon>
        <taxon>PACMAD clade</taxon>
        <taxon>Arundinoideae</taxon>
        <taxon>Arundineae</taxon>
        <taxon>Arundo</taxon>
    </lineage>
</organism>
<proteinExistence type="predicted"/>
<reference evidence="2" key="1">
    <citation type="submission" date="2014-09" db="EMBL/GenBank/DDBJ databases">
        <authorList>
            <person name="Magalhaes I.L.F."/>
            <person name="Oliveira U."/>
            <person name="Santos F.R."/>
            <person name="Vidigal T.H.D.A."/>
            <person name="Brescovit A.D."/>
            <person name="Santos A.J."/>
        </authorList>
    </citation>
    <scope>NUCLEOTIDE SEQUENCE</scope>
    <source>
        <tissue evidence="2">Shoot tissue taken approximately 20 cm above the soil surface</tissue>
    </source>
</reference>
<feature type="region of interest" description="Disordered" evidence="1">
    <location>
        <begin position="1"/>
        <end position="104"/>
    </location>
</feature>
<evidence type="ECO:0000256" key="1">
    <source>
        <dbReference type="SAM" id="MobiDB-lite"/>
    </source>
</evidence>
<accession>A0A0A9HNX7</accession>
<protein>
    <submittedName>
        <fullName evidence="2">Uncharacterized protein</fullName>
    </submittedName>
</protein>
<evidence type="ECO:0000313" key="2">
    <source>
        <dbReference type="EMBL" id="JAE37539.1"/>
    </source>
</evidence>
<feature type="compositionally biased region" description="Basic and acidic residues" evidence="1">
    <location>
        <begin position="1"/>
        <end position="31"/>
    </location>
</feature>
<sequence length="104" mass="11752">MSDKNKSAKKWQEKLEKQAGKSEENKRKREAAFIPPKENTAGPSESDKTTNGNSEIADLAKSLKKKSKEFRKNEAQENVRVESYLASTGEPRPKKKQKSKSKSK</sequence>
<reference evidence="2" key="2">
    <citation type="journal article" date="2015" name="Data Brief">
        <title>Shoot transcriptome of the giant reed, Arundo donax.</title>
        <authorList>
            <person name="Barrero R.A."/>
            <person name="Guerrero F.D."/>
            <person name="Moolhuijzen P."/>
            <person name="Goolsby J.A."/>
            <person name="Tidwell J."/>
            <person name="Bellgard S.E."/>
            <person name="Bellgard M.I."/>
        </authorList>
    </citation>
    <scope>NUCLEOTIDE SEQUENCE</scope>
    <source>
        <tissue evidence="2">Shoot tissue taken approximately 20 cm above the soil surface</tissue>
    </source>
</reference>
<feature type="compositionally biased region" description="Basic residues" evidence="1">
    <location>
        <begin position="93"/>
        <end position="104"/>
    </location>
</feature>
<dbReference type="EMBL" id="GBRH01160357">
    <property type="protein sequence ID" value="JAE37539.1"/>
    <property type="molecule type" value="Transcribed_RNA"/>
</dbReference>